<dbReference type="InterPro" id="IPR033671">
    <property type="entry name" value="TrmH"/>
</dbReference>
<organism evidence="8 9">
    <name type="scientific">Candidatus Ryanbacteria bacterium RIFCSPHIGHO2_01_45_13</name>
    <dbReference type="NCBI Taxonomy" id="1802112"/>
    <lineage>
        <taxon>Bacteria</taxon>
        <taxon>Candidatus Ryaniibacteriota</taxon>
    </lineage>
</organism>
<dbReference type="GO" id="GO:0000049">
    <property type="term" value="F:tRNA binding"/>
    <property type="evidence" value="ECO:0007669"/>
    <property type="project" value="UniProtKB-KW"/>
</dbReference>
<evidence type="ECO:0000256" key="4">
    <source>
        <dbReference type="ARBA" id="ARBA00022691"/>
    </source>
</evidence>
<dbReference type="Proteomes" id="UP000176700">
    <property type="component" value="Unassembled WGS sequence"/>
</dbReference>
<dbReference type="EMBL" id="MHNI01000013">
    <property type="protein sequence ID" value="OGZ42812.1"/>
    <property type="molecule type" value="Genomic_DNA"/>
</dbReference>
<dbReference type="SUPFAM" id="SSF75217">
    <property type="entry name" value="alpha/beta knot"/>
    <property type="match status" value="1"/>
</dbReference>
<dbReference type="Gene3D" id="3.40.1280.10">
    <property type="match status" value="1"/>
</dbReference>
<evidence type="ECO:0000259" key="7">
    <source>
        <dbReference type="Pfam" id="PF00588"/>
    </source>
</evidence>
<keyword evidence="6" id="KW-0694">RNA-binding</keyword>
<dbReference type="PANTHER" id="PTHR43453:SF1">
    <property type="entry name" value="TRNA_RRNA METHYLTRANSFERASE SPOU TYPE DOMAIN-CONTAINING PROTEIN"/>
    <property type="match status" value="1"/>
</dbReference>
<keyword evidence="3" id="KW-0808">Transferase</keyword>
<evidence type="ECO:0000256" key="1">
    <source>
        <dbReference type="ARBA" id="ARBA00022555"/>
    </source>
</evidence>
<comment type="caution">
    <text evidence="8">The sequence shown here is derived from an EMBL/GenBank/DDBJ whole genome shotgun (WGS) entry which is preliminary data.</text>
</comment>
<dbReference type="PANTHER" id="PTHR43453">
    <property type="entry name" value="RRNA METHYLASE-LIKE"/>
    <property type="match status" value="1"/>
</dbReference>
<keyword evidence="1" id="KW-0820">tRNA-binding</keyword>
<dbReference type="GO" id="GO:0008173">
    <property type="term" value="F:RNA methyltransferase activity"/>
    <property type="evidence" value="ECO:0007669"/>
    <property type="project" value="InterPro"/>
</dbReference>
<dbReference type="InterPro" id="IPR001537">
    <property type="entry name" value="SpoU_MeTrfase"/>
</dbReference>
<evidence type="ECO:0000256" key="3">
    <source>
        <dbReference type="ARBA" id="ARBA00022679"/>
    </source>
</evidence>
<keyword evidence="2" id="KW-0489">Methyltransferase</keyword>
<dbReference type="AlphaFoldDB" id="A0A1G2FYK1"/>
<evidence type="ECO:0000256" key="6">
    <source>
        <dbReference type="ARBA" id="ARBA00022884"/>
    </source>
</evidence>
<name>A0A1G2FYK1_9BACT</name>
<sequence>MKRTKRLFVVAHNVRSVANVGSLFRTCDGVGAAKVFLTGYTPSPVDEMGRARNDFQKTALGADKNVVWEKQSSIARLIERLRNEGISIVMLEQSKSAIDYRAFRPQFPLALVVGNEVRGLSEKLLKKADWFIQIPMFGKKESLNVAVAFGIAAYKLLE</sequence>
<evidence type="ECO:0000313" key="8">
    <source>
        <dbReference type="EMBL" id="OGZ42812.1"/>
    </source>
</evidence>
<proteinExistence type="predicted"/>
<feature type="domain" description="tRNA/rRNA methyltransferase SpoU type" evidence="7">
    <location>
        <begin position="7"/>
        <end position="154"/>
    </location>
</feature>
<reference evidence="8 9" key="1">
    <citation type="journal article" date="2016" name="Nat. Commun.">
        <title>Thousands of microbial genomes shed light on interconnected biogeochemical processes in an aquifer system.</title>
        <authorList>
            <person name="Anantharaman K."/>
            <person name="Brown C.T."/>
            <person name="Hug L.A."/>
            <person name="Sharon I."/>
            <person name="Castelle C.J."/>
            <person name="Probst A.J."/>
            <person name="Thomas B.C."/>
            <person name="Singh A."/>
            <person name="Wilkins M.J."/>
            <person name="Karaoz U."/>
            <person name="Brodie E.L."/>
            <person name="Williams K.H."/>
            <person name="Hubbard S.S."/>
            <person name="Banfield J.F."/>
        </authorList>
    </citation>
    <scope>NUCLEOTIDE SEQUENCE [LARGE SCALE GENOMIC DNA]</scope>
</reference>
<evidence type="ECO:0000313" key="9">
    <source>
        <dbReference type="Proteomes" id="UP000176700"/>
    </source>
</evidence>
<dbReference type="GO" id="GO:0002938">
    <property type="term" value="P:tRNA guanine ribose methylation"/>
    <property type="evidence" value="ECO:0007669"/>
    <property type="project" value="TreeGrafter"/>
</dbReference>
<dbReference type="InterPro" id="IPR029026">
    <property type="entry name" value="tRNA_m1G_MTases_N"/>
</dbReference>
<accession>A0A1G2FYK1</accession>
<dbReference type="Pfam" id="PF00588">
    <property type="entry name" value="SpoU_methylase"/>
    <property type="match status" value="1"/>
</dbReference>
<evidence type="ECO:0000256" key="2">
    <source>
        <dbReference type="ARBA" id="ARBA00022603"/>
    </source>
</evidence>
<protein>
    <recommendedName>
        <fullName evidence="7">tRNA/rRNA methyltransferase SpoU type domain-containing protein</fullName>
    </recommendedName>
</protein>
<keyword evidence="4" id="KW-0949">S-adenosyl-L-methionine</keyword>
<evidence type="ECO:0000256" key="5">
    <source>
        <dbReference type="ARBA" id="ARBA00022694"/>
    </source>
</evidence>
<gene>
    <name evidence="8" type="ORF">A2W41_00650</name>
</gene>
<keyword evidence="5" id="KW-0819">tRNA processing</keyword>
<dbReference type="InterPro" id="IPR029028">
    <property type="entry name" value="Alpha/beta_knot_MTases"/>
</dbReference>